<evidence type="ECO:0000259" key="5">
    <source>
        <dbReference type="Pfam" id="PF08100"/>
    </source>
</evidence>
<dbReference type="PROSITE" id="PS51683">
    <property type="entry name" value="SAM_OMT_II"/>
    <property type="match status" value="1"/>
</dbReference>
<protein>
    <recommendedName>
        <fullName evidence="8">Caffeic acid O-methyltransferase</fullName>
    </recommendedName>
</protein>
<evidence type="ECO:0000313" key="6">
    <source>
        <dbReference type="EnsemblPlants" id="cds.evm.model.07.1877"/>
    </source>
</evidence>
<keyword evidence="7" id="KW-1185">Reference proteome</keyword>
<keyword evidence="3" id="KW-0949">S-adenosyl-L-methionine</keyword>
<dbReference type="Proteomes" id="UP000596661">
    <property type="component" value="Chromosome 7"/>
</dbReference>
<dbReference type="Pfam" id="PF08100">
    <property type="entry name" value="Dimerisation"/>
    <property type="match status" value="1"/>
</dbReference>
<dbReference type="PIRSF" id="PIRSF005739">
    <property type="entry name" value="O-mtase"/>
    <property type="match status" value="1"/>
</dbReference>
<dbReference type="Gene3D" id="1.10.10.10">
    <property type="entry name" value="Winged helix-like DNA-binding domain superfamily/Winged helix DNA-binding domain"/>
    <property type="match status" value="1"/>
</dbReference>
<keyword evidence="2" id="KW-0808">Transferase</keyword>
<dbReference type="EnsemblPlants" id="evm.model.07.1877">
    <property type="protein sequence ID" value="cds.evm.model.07.1877"/>
    <property type="gene ID" value="evm.TU.07.1877"/>
</dbReference>
<dbReference type="FunFam" id="1.10.10.10:FF:000357">
    <property type="entry name" value="Caffeic acid 3-O-methyltransferase"/>
    <property type="match status" value="1"/>
</dbReference>
<evidence type="ECO:0000259" key="4">
    <source>
        <dbReference type="Pfam" id="PF00891"/>
    </source>
</evidence>
<dbReference type="SUPFAM" id="SSF53335">
    <property type="entry name" value="S-adenosyl-L-methionine-dependent methyltransferases"/>
    <property type="match status" value="1"/>
</dbReference>
<feature type="domain" description="O-methyltransferase dimerisation" evidence="5">
    <location>
        <begin position="19"/>
        <end position="107"/>
    </location>
</feature>
<dbReference type="GO" id="GO:0046983">
    <property type="term" value="F:protein dimerization activity"/>
    <property type="evidence" value="ECO:0007669"/>
    <property type="project" value="InterPro"/>
</dbReference>
<dbReference type="Pfam" id="PF00891">
    <property type="entry name" value="Methyltransf_2"/>
    <property type="match status" value="1"/>
</dbReference>
<feature type="domain" description="O-methyltransferase C-terminal" evidence="4">
    <location>
        <begin position="130"/>
        <end position="318"/>
    </location>
</feature>
<reference evidence="6" key="1">
    <citation type="submission" date="2018-11" db="EMBL/GenBank/DDBJ databases">
        <authorList>
            <person name="Grassa J C."/>
        </authorList>
    </citation>
    <scope>NUCLEOTIDE SEQUENCE [LARGE SCALE GENOMIC DNA]</scope>
</reference>
<dbReference type="GO" id="GO:0032259">
    <property type="term" value="P:methylation"/>
    <property type="evidence" value="ECO:0007669"/>
    <property type="project" value="UniProtKB-KW"/>
</dbReference>
<proteinExistence type="predicted"/>
<keyword evidence="1" id="KW-0489">Methyltransferase</keyword>
<dbReference type="Gramene" id="evm.model.07.1877">
    <property type="protein sequence ID" value="cds.evm.model.07.1877"/>
    <property type="gene ID" value="evm.TU.07.1877"/>
</dbReference>
<evidence type="ECO:0000256" key="3">
    <source>
        <dbReference type="ARBA" id="ARBA00022691"/>
    </source>
</evidence>
<evidence type="ECO:0000256" key="2">
    <source>
        <dbReference type="ARBA" id="ARBA00022679"/>
    </source>
</evidence>
<dbReference type="InterPro" id="IPR029063">
    <property type="entry name" value="SAM-dependent_MTases_sf"/>
</dbReference>
<evidence type="ECO:0008006" key="8">
    <source>
        <dbReference type="Google" id="ProtNLM"/>
    </source>
</evidence>
<dbReference type="Gene3D" id="3.40.50.150">
    <property type="entry name" value="Vaccinia Virus protein VP39"/>
    <property type="match status" value="1"/>
</dbReference>
<dbReference type="InterPro" id="IPR036390">
    <property type="entry name" value="WH_DNA-bd_sf"/>
</dbReference>
<dbReference type="SUPFAM" id="SSF46785">
    <property type="entry name" value="Winged helix' DNA-binding domain"/>
    <property type="match status" value="1"/>
</dbReference>
<dbReference type="AlphaFoldDB" id="A0A803Q463"/>
<organism evidence="6 7">
    <name type="scientific">Cannabis sativa</name>
    <name type="common">Hemp</name>
    <name type="synonym">Marijuana</name>
    <dbReference type="NCBI Taxonomy" id="3483"/>
    <lineage>
        <taxon>Eukaryota</taxon>
        <taxon>Viridiplantae</taxon>
        <taxon>Streptophyta</taxon>
        <taxon>Embryophyta</taxon>
        <taxon>Tracheophyta</taxon>
        <taxon>Spermatophyta</taxon>
        <taxon>Magnoliopsida</taxon>
        <taxon>eudicotyledons</taxon>
        <taxon>Gunneridae</taxon>
        <taxon>Pentapetalae</taxon>
        <taxon>rosids</taxon>
        <taxon>fabids</taxon>
        <taxon>Rosales</taxon>
        <taxon>Cannabaceae</taxon>
        <taxon>Cannabis</taxon>
    </lineage>
</organism>
<dbReference type="OMA" id="MMAHTAG"/>
<dbReference type="InterPro" id="IPR036388">
    <property type="entry name" value="WH-like_DNA-bd_sf"/>
</dbReference>
<evidence type="ECO:0000313" key="7">
    <source>
        <dbReference type="Proteomes" id="UP000596661"/>
    </source>
</evidence>
<dbReference type="InterPro" id="IPR012967">
    <property type="entry name" value="COMT_dimerisation"/>
</dbReference>
<dbReference type="PANTHER" id="PTHR11746">
    <property type="entry name" value="O-METHYLTRANSFERASE"/>
    <property type="match status" value="1"/>
</dbReference>
<dbReference type="InterPro" id="IPR016461">
    <property type="entry name" value="COMT-like"/>
</dbReference>
<dbReference type="InterPro" id="IPR001077">
    <property type="entry name" value="COMT_C"/>
</dbReference>
<dbReference type="EMBL" id="UZAU01000677">
    <property type="status" value="NOT_ANNOTATED_CDS"/>
    <property type="molecule type" value="Genomic_DNA"/>
</dbReference>
<sequence length="339" mass="37408">MTTPTQMSEELEANYLFAMKLASATVLPMVLKTALELGLLEIIAMAGPGAFISPSNIATQLSTKNPNASVMLDRMLRLLASYNVLTYSIRDGERLYGMTPLSKFLTKNEGGLSIAPLCHMDQDKVFIDCWHHMKDAVLDGGIPFNKAHGMPIFEYTQRDQRLNKIVNRAMSTLSTIAMKNILETYNGFKGLNSIVDVGGGTGATLSMIIAKYPSIKGINFDLHHVIQHAPPLPGVEHVSGDMFVSVPKGDAIFMKNCYDALDDDGKVIVEELIVPAAPDSSPSTKNSFHYDILMMVNLNGKERTQKEYEQLAMEAGFKAFKIHSIAFNSYIMEFLKTTN</sequence>
<evidence type="ECO:0000256" key="1">
    <source>
        <dbReference type="ARBA" id="ARBA00022603"/>
    </source>
</evidence>
<name>A0A803Q463_CANSA</name>
<dbReference type="CDD" id="cd02440">
    <property type="entry name" value="AdoMet_MTases"/>
    <property type="match status" value="1"/>
</dbReference>
<accession>A0A803Q463</accession>
<reference evidence="6" key="2">
    <citation type="submission" date="2021-03" db="UniProtKB">
        <authorList>
            <consortium name="EnsemblPlants"/>
        </authorList>
    </citation>
    <scope>IDENTIFICATION</scope>
</reference>
<dbReference type="GO" id="GO:0008171">
    <property type="term" value="F:O-methyltransferase activity"/>
    <property type="evidence" value="ECO:0007669"/>
    <property type="project" value="InterPro"/>
</dbReference>